<dbReference type="GO" id="GO:0008237">
    <property type="term" value="F:metallopeptidase activity"/>
    <property type="evidence" value="ECO:0007669"/>
    <property type="project" value="UniProtKB-KW"/>
</dbReference>
<name>A0A2T0LBF3_9BACL</name>
<feature type="transmembrane region" description="Helical" evidence="12">
    <location>
        <begin position="343"/>
        <end position="363"/>
    </location>
</feature>
<feature type="transmembrane region" description="Helical" evidence="12">
    <location>
        <begin position="47"/>
        <end position="76"/>
    </location>
</feature>
<evidence type="ECO:0000256" key="9">
    <source>
        <dbReference type="ARBA" id="ARBA00022989"/>
    </source>
</evidence>
<feature type="transmembrane region" description="Helical" evidence="12">
    <location>
        <begin position="118"/>
        <end position="138"/>
    </location>
</feature>
<keyword evidence="9 12" id="KW-1133">Transmembrane helix</keyword>
<accession>A0A2T0LBF3</accession>
<keyword evidence="10" id="KW-0482">Metalloprotease</keyword>
<feature type="domain" description="Peptidase M50" evidence="13">
    <location>
        <begin position="144"/>
        <end position="178"/>
    </location>
</feature>
<feature type="transmembrane region" description="Helical" evidence="12">
    <location>
        <begin position="16"/>
        <end position="35"/>
    </location>
</feature>
<dbReference type="PANTHER" id="PTHR39188:SF3">
    <property type="entry name" value="STAGE IV SPORULATION PROTEIN FB"/>
    <property type="match status" value="1"/>
</dbReference>
<evidence type="ECO:0000256" key="12">
    <source>
        <dbReference type="SAM" id="Phobius"/>
    </source>
</evidence>
<keyword evidence="15" id="KW-1185">Reference proteome</keyword>
<feature type="transmembrane region" description="Helical" evidence="12">
    <location>
        <begin position="144"/>
        <end position="164"/>
    </location>
</feature>
<comment type="cofactor">
    <cofactor evidence="1">
        <name>Zn(2+)</name>
        <dbReference type="ChEBI" id="CHEBI:29105"/>
    </cofactor>
</comment>
<evidence type="ECO:0000259" key="13">
    <source>
        <dbReference type="Pfam" id="PF02163"/>
    </source>
</evidence>
<dbReference type="InterPro" id="IPR008915">
    <property type="entry name" value="Peptidase_M50"/>
</dbReference>
<dbReference type="GO" id="GO:0016020">
    <property type="term" value="C:membrane"/>
    <property type="evidence" value="ECO:0007669"/>
    <property type="project" value="UniProtKB-SubCell"/>
</dbReference>
<evidence type="ECO:0000256" key="6">
    <source>
        <dbReference type="ARBA" id="ARBA00022723"/>
    </source>
</evidence>
<feature type="domain" description="Peptidase M50" evidence="13">
    <location>
        <begin position="65"/>
        <end position="138"/>
    </location>
</feature>
<gene>
    <name evidence="14" type="ORF">CLV97_12727</name>
</gene>
<protein>
    <submittedName>
        <fullName evidence="14">Zn-dependent protease</fullName>
    </submittedName>
</protein>
<keyword evidence="11 12" id="KW-0472">Membrane</keyword>
<dbReference type="OrthoDB" id="9781963at2"/>
<evidence type="ECO:0000313" key="15">
    <source>
        <dbReference type="Proteomes" id="UP000237797"/>
    </source>
</evidence>
<dbReference type="RefSeq" id="WP_106346245.1">
    <property type="nucleotide sequence ID" value="NZ_PVNE01000027.1"/>
</dbReference>
<dbReference type="Pfam" id="PF02163">
    <property type="entry name" value="Peptidase_M50"/>
    <property type="match status" value="2"/>
</dbReference>
<keyword evidence="7" id="KW-0378">Hydrolase</keyword>
<evidence type="ECO:0000256" key="4">
    <source>
        <dbReference type="ARBA" id="ARBA00022670"/>
    </source>
</evidence>
<dbReference type="AlphaFoldDB" id="A0A2T0LBF3"/>
<reference evidence="14 15" key="1">
    <citation type="submission" date="2018-03" db="EMBL/GenBank/DDBJ databases">
        <title>Genomic Encyclopedia of Archaeal and Bacterial Type Strains, Phase II (KMG-II): from individual species to whole genera.</title>
        <authorList>
            <person name="Goeker M."/>
        </authorList>
    </citation>
    <scope>NUCLEOTIDE SEQUENCE [LARGE SCALE GENOMIC DNA]</scope>
    <source>
        <strain evidence="14 15">DSM 44946</strain>
    </source>
</reference>
<evidence type="ECO:0000256" key="1">
    <source>
        <dbReference type="ARBA" id="ARBA00001947"/>
    </source>
</evidence>
<keyword evidence="4 14" id="KW-0645">Protease</keyword>
<dbReference type="Proteomes" id="UP000237797">
    <property type="component" value="Unassembled WGS sequence"/>
</dbReference>
<evidence type="ECO:0000256" key="10">
    <source>
        <dbReference type="ARBA" id="ARBA00023049"/>
    </source>
</evidence>
<dbReference type="CDD" id="cd06160">
    <property type="entry name" value="S2P-M50_like_2"/>
    <property type="match status" value="1"/>
</dbReference>
<dbReference type="PANTHER" id="PTHR39188">
    <property type="entry name" value="MEMBRANE-ASSOCIATED ZINC METALLOPROTEASE M50B"/>
    <property type="match status" value="1"/>
</dbReference>
<evidence type="ECO:0000256" key="8">
    <source>
        <dbReference type="ARBA" id="ARBA00022833"/>
    </source>
</evidence>
<keyword evidence="8" id="KW-0862">Zinc</keyword>
<evidence type="ECO:0000256" key="11">
    <source>
        <dbReference type="ARBA" id="ARBA00023136"/>
    </source>
</evidence>
<comment type="subcellular location">
    <subcellularLocation>
        <location evidence="2">Membrane</location>
        <topology evidence="2">Multi-pass membrane protein</topology>
    </subcellularLocation>
</comment>
<organism evidence="14 15">
    <name type="scientific">Planifilum fimeticola</name>
    <dbReference type="NCBI Taxonomy" id="201975"/>
    <lineage>
        <taxon>Bacteria</taxon>
        <taxon>Bacillati</taxon>
        <taxon>Bacillota</taxon>
        <taxon>Bacilli</taxon>
        <taxon>Bacillales</taxon>
        <taxon>Thermoactinomycetaceae</taxon>
        <taxon>Planifilum</taxon>
    </lineage>
</organism>
<feature type="transmembrane region" description="Helical" evidence="12">
    <location>
        <begin position="88"/>
        <end position="106"/>
    </location>
</feature>
<evidence type="ECO:0000256" key="7">
    <source>
        <dbReference type="ARBA" id="ARBA00022801"/>
    </source>
</evidence>
<evidence type="ECO:0000256" key="5">
    <source>
        <dbReference type="ARBA" id="ARBA00022692"/>
    </source>
</evidence>
<comment type="caution">
    <text evidence="14">The sequence shown here is derived from an EMBL/GenBank/DDBJ whole genome shotgun (WGS) entry which is preliminary data.</text>
</comment>
<evidence type="ECO:0000313" key="14">
    <source>
        <dbReference type="EMBL" id="PRX39244.1"/>
    </source>
</evidence>
<evidence type="ECO:0000256" key="2">
    <source>
        <dbReference type="ARBA" id="ARBA00004141"/>
    </source>
</evidence>
<sequence length="376" mass="41268">MSDEHSAKKSRSGWKWMGGLAALLLSLGGKLKFILPLLKLGKAGGTLISMLVSVGAYALVFPWTTAIGLVVMIFIHEMGHVLAARRKGLDVTAPAFIPFVGALIILKKQPRDAVTEAYIAYAGPLFGTLGAVACYVLAEVTNHPPLYPIAAIGFFINLFNLLPIHPLDGGRIVTAISRWLWAVGLVVGLILIIYTFSPILFLVWLMFAWQLWQFYAAHRRRKRGRTALTGVIKVDVERRAFEEAGLLVPGEEHSRDLPYSLFCEVATREHRLEIAYPGLGVIHTDTGFSGSVERVRLVRTQPAGVNGEMVRLHLLVDYVPAPEEDPGLLKSEEYYSVPPLTRLGYGIAYFGLAVFLIIMLAMLGQAPMQPPAVAQV</sequence>
<dbReference type="GO" id="GO:0006508">
    <property type="term" value="P:proteolysis"/>
    <property type="evidence" value="ECO:0007669"/>
    <property type="project" value="UniProtKB-KW"/>
</dbReference>
<feature type="transmembrane region" description="Helical" evidence="12">
    <location>
        <begin position="176"/>
        <end position="193"/>
    </location>
</feature>
<evidence type="ECO:0000256" key="3">
    <source>
        <dbReference type="ARBA" id="ARBA00007931"/>
    </source>
</evidence>
<dbReference type="GO" id="GO:0046872">
    <property type="term" value="F:metal ion binding"/>
    <property type="evidence" value="ECO:0007669"/>
    <property type="project" value="UniProtKB-KW"/>
</dbReference>
<keyword evidence="5 12" id="KW-0812">Transmembrane</keyword>
<proteinExistence type="inferred from homology"/>
<dbReference type="EMBL" id="PVNE01000027">
    <property type="protein sequence ID" value="PRX39244.1"/>
    <property type="molecule type" value="Genomic_DNA"/>
</dbReference>
<keyword evidence="6" id="KW-0479">Metal-binding</keyword>
<comment type="similarity">
    <text evidence="3">Belongs to the peptidase M50B family.</text>
</comment>